<keyword evidence="5" id="KW-1185">Reference proteome</keyword>
<reference evidence="4" key="1">
    <citation type="thesis" date="2020" institute="ProQuest LLC" country="789 East Eisenhower Parkway, Ann Arbor, MI, USA">
        <title>Comparative Genomics and Chromosome Evolution.</title>
        <authorList>
            <person name="Mudd A.B."/>
        </authorList>
    </citation>
    <scope>NUCLEOTIDE SEQUENCE</scope>
    <source>
        <strain evidence="4">237g6f4</strain>
        <tissue evidence="4">Blood</tissue>
    </source>
</reference>
<dbReference type="Pfam" id="PF13908">
    <property type="entry name" value="Shisa_N"/>
    <property type="match status" value="1"/>
</dbReference>
<keyword evidence="1" id="KW-1133">Transmembrane helix</keyword>
<sequence>MARALIISLFAVLCLVCISEVLSEDCAPYVDSNARIVSTQQCIVLTSCGGTCTNRYCIIGGNLNQSEFMCIITNLYFIIGMGVLFSLLMVCGIIASCWKCCLVASIANSFI</sequence>
<evidence type="ECO:0000256" key="2">
    <source>
        <dbReference type="SAM" id="SignalP"/>
    </source>
</evidence>
<accession>A0AAV7A4Z3</accession>
<dbReference type="EMBL" id="WNYA01000009">
    <property type="protein sequence ID" value="KAG8556689.1"/>
    <property type="molecule type" value="Genomic_DNA"/>
</dbReference>
<feature type="signal peptide" evidence="2">
    <location>
        <begin position="1"/>
        <end position="23"/>
    </location>
</feature>
<protein>
    <recommendedName>
        <fullName evidence="3">Shisa N-terminal domain-containing protein</fullName>
    </recommendedName>
</protein>
<dbReference type="AlphaFoldDB" id="A0AAV7A4Z3"/>
<keyword evidence="2" id="KW-0732">Signal</keyword>
<evidence type="ECO:0000313" key="4">
    <source>
        <dbReference type="EMBL" id="KAG8556689.1"/>
    </source>
</evidence>
<evidence type="ECO:0000313" key="5">
    <source>
        <dbReference type="Proteomes" id="UP000824782"/>
    </source>
</evidence>
<feature type="domain" description="Shisa N-terminal" evidence="3">
    <location>
        <begin position="23"/>
        <end position="57"/>
    </location>
</feature>
<keyword evidence="1" id="KW-0812">Transmembrane</keyword>
<dbReference type="InterPro" id="IPR053891">
    <property type="entry name" value="Shisa_N"/>
</dbReference>
<evidence type="ECO:0000256" key="1">
    <source>
        <dbReference type="SAM" id="Phobius"/>
    </source>
</evidence>
<feature type="transmembrane region" description="Helical" evidence="1">
    <location>
        <begin position="75"/>
        <end position="98"/>
    </location>
</feature>
<proteinExistence type="predicted"/>
<comment type="caution">
    <text evidence="4">The sequence shown here is derived from an EMBL/GenBank/DDBJ whole genome shotgun (WGS) entry which is preliminary data.</text>
</comment>
<organism evidence="4 5">
    <name type="scientific">Engystomops pustulosus</name>
    <name type="common">Tungara frog</name>
    <name type="synonym">Physalaemus pustulosus</name>
    <dbReference type="NCBI Taxonomy" id="76066"/>
    <lineage>
        <taxon>Eukaryota</taxon>
        <taxon>Metazoa</taxon>
        <taxon>Chordata</taxon>
        <taxon>Craniata</taxon>
        <taxon>Vertebrata</taxon>
        <taxon>Euteleostomi</taxon>
        <taxon>Amphibia</taxon>
        <taxon>Batrachia</taxon>
        <taxon>Anura</taxon>
        <taxon>Neobatrachia</taxon>
        <taxon>Hyloidea</taxon>
        <taxon>Leptodactylidae</taxon>
        <taxon>Leiuperinae</taxon>
        <taxon>Engystomops</taxon>
    </lineage>
</organism>
<keyword evidence="1" id="KW-0472">Membrane</keyword>
<name>A0AAV7A4Z3_ENGPU</name>
<evidence type="ECO:0000259" key="3">
    <source>
        <dbReference type="Pfam" id="PF13908"/>
    </source>
</evidence>
<feature type="chain" id="PRO_5043383849" description="Shisa N-terminal domain-containing protein" evidence="2">
    <location>
        <begin position="24"/>
        <end position="111"/>
    </location>
</feature>
<gene>
    <name evidence="4" type="ORF">GDO81_018173</name>
</gene>
<dbReference type="Proteomes" id="UP000824782">
    <property type="component" value="Unassembled WGS sequence"/>
</dbReference>